<dbReference type="EMBL" id="GECZ01010431">
    <property type="protein sequence ID" value="JAS59338.1"/>
    <property type="molecule type" value="Transcribed_RNA"/>
</dbReference>
<keyword evidence="5" id="KW-0325">Glycoprotein</keyword>
<dbReference type="PANTHER" id="PTHR13234">
    <property type="entry name" value="GAMMA-INTERFERON INDUCIBLE LYSOSOMAL THIOL REDUCTASE GILT"/>
    <property type="match status" value="1"/>
</dbReference>
<accession>A0A1B6GA69</accession>
<feature type="chain" id="PRO_5008583395" description="Gamma-interferon-inducible lysosomal thiol reductase" evidence="6">
    <location>
        <begin position="19"/>
        <end position="208"/>
    </location>
</feature>
<evidence type="ECO:0000313" key="7">
    <source>
        <dbReference type="EMBL" id="JAS59338.1"/>
    </source>
</evidence>
<name>A0A1B6GA69_9HEMI</name>
<keyword evidence="4 6" id="KW-0732">Signal</keyword>
<evidence type="ECO:0000256" key="3">
    <source>
        <dbReference type="ARBA" id="ARBA00022525"/>
    </source>
</evidence>
<organism evidence="7">
    <name type="scientific">Cuerna arida</name>
    <dbReference type="NCBI Taxonomy" id="1464854"/>
    <lineage>
        <taxon>Eukaryota</taxon>
        <taxon>Metazoa</taxon>
        <taxon>Ecdysozoa</taxon>
        <taxon>Arthropoda</taxon>
        <taxon>Hexapoda</taxon>
        <taxon>Insecta</taxon>
        <taxon>Pterygota</taxon>
        <taxon>Neoptera</taxon>
        <taxon>Paraneoptera</taxon>
        <taxon>Hemiptera</taxon>
        <taxon>Auchenorrhyncha</taxon>
        <taxon>Membracoidea</taxon>
        <taxon>Cicadellidae</taxon>
        <taxon>Cicadellinae</taxon>
        <taxon>Proconiini</taxon>
        <taxon>Cuerna</taxon>
    </lineage>
</organism>
<evidence type="ECO:0000256" key="6">
    <source>
        <dbReference type="SAM" id="SignalP"/>
    </source>
</evidence>
<evidence type="ECO:0000256" key="1">
    <source>
        <dbReference type="ARBA" id="ARBA00004613"/>
    </source>
</evidence>
<gene>
    <name evidence="7" type="ORF">g.25509</name>
</gene>
<evidence type="ECO:0000256" key="4">
    <source>
        <dbReference type="ARBA" id="ARBA00022729"/>
    </source>
</evidence>
<keyword evidence="3" id="KW-0964">Secreted</keyword>
<evidence type="ECO:0000256" key="2">
    <source>
        <dbReference type="ARBA" id="ARBA00005679"/>
    </source>
</evidence>
<sequence>MATVGHLLLLALTIAAFGESEQKDALKITVYYESYCPDSENFIMNQLTPMMGEFNAYPSWLTLDLIPFGKAKKVGHNKYECQHGPKECAGNKLEACAINELVTKQYNPLYMRLVNFIYCTMTADDQVKAAKQCADQTGVNYKKLMKCYKGPEGNKLINMYANRTAELQPPLSWVPTVVFNDVFNQTQSDAAQKNLYEVVCDFLPDQCV</sequence>
<dbReference type="AlphaFoldDB" id="A0A1B6GA69"/>
<dbReference type="SUPFAM" id="SSF52833">
    <property type="entry name" value="Thioredoxin-like"/>
    <property type="match status" value="1"/>
</dbReference>
<dbReference type="InterPro" id="IPR004911">
    <property type="entry name" value="Interferon-induced_GILT"/>
</dbReference>
<proteinExistence type="inferred from homology"/>
<comment type="subcellular location">
    <subcellularLocation>
        <location evidence="1">Secreted</location>
    </subcellularLocation>
</comment>
<dbReference type="PANTHER" id="PTHR13234:SF8">
    <property type="entry name" value="GAMMA-INTERFERON-INDUCIBLE LYSOSOMAL THIOL REDUCTASE"/>
    <property type="match status" value="1"/>
</dbReference>
<evidence type="ECO:0008006" key="8">
    <source>
        <dbReference type="Google" id="ProtNLM"/>
    </source>
</evidence>
<evidence type="ECO:0000256" key="5">
    <source>
        <dbReference type="ARBA" id="ARBA00023180"/>
    </source>
</evidence>
<feature type="signal peptide" evidence="6">
    <location>
        <begin position="1"/>
        <end position="18"/>
    </location>
</feature>
<dbReference type="Pfam" id="PF03227">
    <property type="entry name" value="GILT"/>
    <property type="match status" value="1"/>
</dbReference>
<comment type="similarity">
    <text evidence="2">Belongs to the GILT family.</text>
</comment>
<reference evidence="7" key="1">
    <citation type="submission" date="2015-11" db="EMBL/GenBank/DDBJ databases">
        <title>De novo transcriptome assembly of four potential Pierce s Disease insect vectors from Arizona vineyards.</title>
        <authorList>
            <person name="Tassone E.E."/>
        </authorList>
    </citation>
    <scope>NUCLEOTIDE SEQUENCE</scope>
</reference>
<protein>
    <recommendedName>
        <fullName evidence="8">Gamma-interferon-inducible lysosomal thiol reductase</fullName>
    </recommendedName>
</protein>
<dbReference type="GO" id="GO:0005576">
    <property type="term" value="C:extracellular region"/>
    <property type="evidence" value="ECO:0007669"/>
    <property type="project" value="UniProtKB-SubCell"/>
</dbReference>
<dbReference type="GO" id="GO:0016671">
    <property type="term" value="F:oxidoreductase activity, acting on a sulfur group of donors, disulfide as acceptor"/>
    <property type="evidence" value="ECO:0007669"/>
    <property type="project" value="InterPro"/>
</dbReference>
<dbReference type="InterPro" id="IPR036249">
    <property type="entry name" value="Thioredoxin-like_sf"/>
</dbReference>